<dbReference type="Proteomes" id="UP000251211">
    <property type="component" value="Unassembled WGS sequence"/>
</dbReference>
<evidence type="ECO:0000313" key="3">
    <source>
        <dbReference type="Proteomes" id="UP000251211"/>
    </source>
</evidence>
<name>A0AB38FPA5_RHOWR</name>
<organism evidence="2 3">
    <name type="scientific">Rhodococcus wratislaviensis</name>
    <name type="common">Tsukamurella wratislaviensis</name>
    <dbReference type="NCBI Taxonomy" id="44752"/>
    <lineage>
        <taxon>Bacteria</taxon>
        <taxon>Bacillati</taxon>
        <taxon>Actinomycetota</taxon>
        <taxon>Actinomycetes</taxon>
        <taxon>Mycobacteriales</taxon>
        <taxon>Nocardiaceae</taxon>
        <taxon>Rhodococcus</taxon>
    </lineage>
</organism>
<reference evidence="2 3" key="1">
    <citation type="submission" date="2018-06" db="EMBL/GenBank/DDBJ databases">
        <authorList>
            <consortium name="Pathogen Informatics"/>
            <person name="Doyle S."/>
        </authorList>
    </citation>
    <scope>NUCLEOTIDE SEQUENCE [LARGE SCALE GENOMIC DNA]</scope>
    <source>
        <strain evidence="2 3">NCTC13229</strain>
    </source>
</reference>
<proteinExistence type="predicted"/>
<dbReference type="AlphaFoldDB" id="A0AB38FPA5"/>
<gene>
    <name evidence="2" type="ORF">NCTC13229_06791</name>
</gene>
<dbReference type="EMBL" id="UAUI01000028">
    <property type="protein sequence ID" value="SPZ43256.1"/>
    <property type="molecule type" value="Genomic_DNA"/>
</dbReference>
<sequence length="255" mass="27294">MFGRVSASWSKRVGHPRPSQVRRRGRGGCRRGGGRGGAAVRRTPSWEPGIDGIHRDPVRYSAVQVRRGQAHHGMPGDSSRAWIRAALFRGGGRIFHKDGVREVPGRVLKTFAALGIPLLNLLSGSGGSDRCPVLAGCPPSCQAQQRHGGRGPVTPQPGGLAAIAPAEGAEKYETWDGRDHVQDHLAPLRVETVDDPRPLGTEFPEALRFDEVPLFDGEVLGGGDRGADDRPDDDSDTCQEVCGVGILWVRARAAS</sequence>
<feature type="compositionally biased region" description="Basic residues" evidence="1">
    <location>
        <begin position="12"/>
        <end position="33"/>
    </location>
</feature>
<accession>A0AB38FPA5</accession>
<comment type="caution">
    <text evidence="2">The sequence shown here is derived from an EMBL/GenBank/DDBJ whole genome shotgun (WGS) entry which is preliminary data.</text>
</comment>
<protein>
    <submittedName>
        <fullName evidence="2">Uncharacterized protein</fullName>
    </submittedName>
</protein>
<evidence type="ECO:0000256" key="1">
    <source>
        <dbReference type="SAM" id="MobiDB-lite"/>
    </source>
</evidence>
<evidence type="ECO:0000313" key="2">
    <source>
        <dbReference type="EMBL" id="SPZ43256.1"/>
    </source>
</evidence>
<feature type="region of interest" description="Disordered" evidence="1">
    <location>
        <begin position="1"/>
        <end position="50"/>
    </location>
</feature>